<evidence type="ECO:0000313" key="7">
    <source>
        <dbReference type="Proteomes" id="UP001151516"/>
    </source>
</evidence>
<dbReference type="PANTHER" id="PTHR12585">
    <property type="entry name" value="SCC1 / RAD21 FAMILY MEMBER"/>
    <property type="match status" value="1"/>
</dbReference>
<evidence type="ECO:0000256" key="1">
    <source>
        <dbReference type="ARBA" id="ARBA00004123"/>
    </source>
</evidence>
<dbReference type="AlphaFoldDB" id="A0A9W8GF20"/>
<dbReference type="Proteomes" id="UP001151516">
    <property type="component" value="Unassembled WGS sequence"/>
</dbReference>
<evidence type="ECO:0000259" key="5">
    <source>
        <dbReference type="Pfam" id="PF04825"/>
    </source>
</evidence>
<dbReference type="InterPro" id="IPR039781">
    <property type="entry name" value="Rad21/Rec8-like"/>
</dbReference>
<evidence type="ECO:0000256" key="2">
    <source>
        <dbReference type="ARBA" id="ARBA00023242"/>
    </source>
</evidence>
<comment type="subcellular location">
    <subcellularLocation>
        <location evidence="1">Nucleus</location>
    </subcellularLocation>
</comment>
<feature type="compositionally biased region" description="Polar residues" evidence="3">
    <location>
        <begin position="518"/>
        <end position="529"/>
    </location>
</feature>
<keyword evidence="2" id="KW-0539">Nucleus</keyword>
<name>A0A9W8GF20_9FUNG</name>
<feature type="domain" description="Rad21/Rec8-like protein N-terminal" evidence="5">
    <location>
        <begin position="1"/>
        <end position="94"/>
    </location>
</feature>
<protein>
    <submittedName>
        <fullName evidence="6">R8 protein</fullName>
    </submittedName>
</protein>
<proteinExistence type="predicted"/>
<reference evidence="6" key="1">
    <citation type="submission" date="2022-07" db="EMBL/GenBank/DDBJ databases">
        <title>Phylogenomic reconstructions and comparative analyses of Kickxellomycotina fungi.</title>
        <authorList>
            <person name="Reynolds N.K."/>
            <person name="Stajich J.E."/>
            <person name="Barry K."/>
            <person name="Grigoriev I.V."/>
            <person name="Crous P."/>
            <person name="Smith M.E."/>
        </authorList>
    </citation>
    <scope>NUCLEOTIDE SEQUENCE</scope>
    <source>
        <strain evidence="6">CBS 109367</strain>
    </source>
</reference>
<sequence>MFYSQDLLCRHRGCFAIIWLLAHSPPRSRSRYVTNKDVSAIDIPRACADILLPPAPMSLRLVSTLLLGLTQTLGRQAALLHADTHAARSRIVAAPWVSANRSTANSHMLPPADNVANIHAITLPDALVPEYSNWHVNSEHWMMAAVCLDEGSDLDPRRQACQQLGWLGEVDDHALPNDSRELLCNSSPLRAASSHSGASYTAAWELISIPEVDVDTRRVAQPTGKSNSPGLMLHCSSSPAQPIHTVSADSDLVQLANEVEEPSFHFDHEGNLLFAPLVDSDHSRNLSLDAEPHTQLLGQFASTEQVLPLPPKPHEDNVQTANPNPAVRDELSLEIAENDVLCNSDQEHPTKRRKITRKRLAEVFNGAAASTFIQRVPELWARTCYWHTESQALLDAKNSKSSRGVIAEQIRKAAIMYLVPDTCNATQVLGPLAQELDCSFSGPGSPVHSAQDQLADHDEDDLGLYAEGEDALELELGRGGTPVTGALLAGDDQYSDIHLDVPWLNPNVFNPARHRQSMGPTLSIRTESSPEPALHQHQLGYGASRAGTPVSRAPSLDPPSSDKGIEIQSFQLAAHNLGEPEHGRSPPSEHGLDSFLDVSRFGPSDSNEGGGPSNIGQLDKDSSSFYQFALARMAEHGTDTFVFDNLLQRPYRNKRVAARAFADLLQMATKSIFGVSQSEPFAAINISNL</sequence>
<dbReference type="OrthoDB" id="10071381at2759"/>
<dbReference type="Pfam" id="PF04825">
    <property type="entry name" value="Rad21_Rec8_N"/>
    <property type="match status" value="1"/>
</dbReference>
<keyword evidence="7" id="KW-1185">Reference proteome</keyword>
<evidence type="ECO:0000256" key="3">
    <source>
        <dbReference type="SAM" id="MobiDB-lite"/>
    </source>
</evidence>
<evidence type="ECO:0000259" key="4">
    <source>
        <dbReference type="Pfam" id="PF04824"/>
    </source>
</evidence>
<dbReference type="GO" id="GO:0007062">
    <property type="term" value="P:sister chromatid cohesion"/>
    <property type="evidence" value="ECO:0007669"/>
    <property type="project" value="InterPro"/>
</dbReference>
<dbReference type="InterPro" id="IPR006909">
    <property type="entry name" value="Rad21/Rec8_C_eu"/>
</dbReference>
<accession>A0A9W8GF20</accession>
<dbReference type="GO" id="GO:0008278">
    <property type="term" value="C:cohesin complex"/>
    <property type="evidence" value="ECO:0007669"/>
    <property type="project" value="InterPro"/>
</dbReference>
<evidence type="ECO:0000313" key="6">
    <source>
        <dbReference type="EMBL" id="KAJ2683523.1"/>
    </source>
</evidence>
<feature type="region of interest" description="Disordered" evidence="3">
    <location>
        <begin position="577"/>
        <end position="618"/>
    </location>
</feature>
<organism evidence="6 7">
    <name type="scientific">Coemansia spiralis</name>
    <dbReference type="NCBI Taxonomy" id="417178"/>
    <lineage>
        <taxon>Eukaryota</taxon>
        <taxon>Fungi</taxon>
        <taxon>Fungi incertae sedis</taxon>
        <taxon>Zoopagomycota</taxon>
        <taxon>Kickxellomycotina</taxon>
        <taxon>Kickxellomycetes</taxon>
        <taxon>Kickxellales</taxon>
        <taxon>Kickxellaceae</taxon>
        <taxon>Coemansia</taxon>
    </lineage>
</organism>
<dbReference type="PANTHER" id="PTHR12585:SF72">
    <property type="entry name" value="MEIOTIC RECOMBINATION PROTEIN REC8"/>
    <property type="match status" value="1"/>
</dbReference>
<dbReference type="Pfam" id="PF04824">
    <property type="entry name" value="Rad21_Rec8"/>
    <property type="match status" value="1"/>
</dbReference>
<dbReference type="EMBL" id="JANBTX010000282">
    <property type="protein sequence ID" value="KAJ2683523.1"/>
    <property type="molecule type" value="Genomic_DNA"/>
</dbReference>
<dbReference type="GO" id="GO:0003682">
    <property type="term" value="F:chromatin binding"/>
    <property type="evidence" value="ECO:0007669"/>
    <property type="project" value="TreeGrafter"/>
</dbReference>
<dbReference type="InterPro" id="IPR006910">
    <property type="entry name" value="Rad21_Rec8_N"/>
</dbReference>
<dbReference type="GO" id="GO:0005634">
    <property type="term" value="C:nucleus"/>
    <property type="evidence" value="ECO:0007669"/>
    <property type="project" value="UniProtKB-SubCell"/>
</dbReference>
<dbReference type="GO" id="GO:1990414">
    <property type="term" value="P:replication-born double-strand break repair via sister chromatid exchange"/>
    <property type="evidence" value="ECO:0007669"/>
    <property type="project" value="TreeGrafter"/>
</dbReference>
<feature type="domain" description="Rad21/Rec8-like protein C-terminal eukaryotic" evidence="4">
    <location>
        <begin position="651"/>
        <end position="687"/>
    </location>
</feature>
<feature type="region of interest" description="Disordered" evidence="3">
    <location>
        <begin position="512"/>
        <end position="563"/>
    </location>
</feature>
<comment type="caution">
    <text evidence="6">The sequence shown here is derived from an EMBL/GenBank/DDBJ whole genome shotgun (WGS) entry which is preliminary data.</text>
</comment>
<gene>
    <name evidence="6" type="primary">rec8</name>
    <name evidence="6" type="ORF">IWW39_005454</name>
</gene>